<dbReference type="Gene3D" id="3.30.2350.10">
    <property type="entry name" value="Pseudouridine synthase"/>
    <property type="match status" value="1"/>
</dbReference>
<dbReference type="NCBIfam" id="TIGR01621">
    <property type="entry name" value="RluA-like"/>
    <property type="match status" value="1"/>
</dbReference>
<reference evidence="4" key="1">
    <citation type="journal article" date="2019" name="Int. J. Syst. Evol. Microbiol.">
        <title>The Global Catalogue of Microorganisms (GCM) 10K type strain sequencing project: providing services to taxonomists for standard genome sequencing and annotation.</title>
        <authorList>
            <consortium name="The Broad Institute Genomics Platform"/>
            <consortium name="The Broad Institute Genome Sequencing Center for Infectious Disease"/>
            <person name="Wu L."/>
            <person name="Ma J."/>
        </authorList>
    </citation>
    <scope>NUCLEOTIDE SEQUENCE [LARGE SCALE GENOMIC DNA]</scope>
    <source>
        <strain evidence="4">CGMCC 1.16031</strain>
    </source>
</reference>
<organism evidence="3 4">
    <name type="scientific">Pseudobowmanella zhangzhouensis</name>
    <dbReference type="NCBI Taxonomy" id="1537679"/>
    <lineage>
        <taxon>Bacteria</taxon>
        <taxon>Pseudomonadati</taxon>
        <taxon>Pseudomonadota</taxon>
        <taxon>Gammaproteobacteria</taxon>
        <taxon>Alteromonadales</taxon>
        <taxon>Alteromonadaceae</taxon>
    </lineage>
</organism>
<dbReference type="Pfam" id="PF00849">
    <property type="entry name" value="PseudoU_synth_2"/>
    <property type="match status" value="1"/>
</dbReference>
<keyword evidence="4" id="KW-1185">Reference proteome</keyword>
<dbReference type="PANTHER" id="PTHR21600">
    <property type="entry name" value="MITOCHONDRIAL RNA PSEUDOURIDINE SYNTHASE"/>
    <property type="match status" value="1"/>
</dbReference>
<accession>A0ABW1XMN4</accession>
<evidence type="ECO:0000313" key="4">
    <source>
        <dbReference type="Proteomes" id="UP001596364"/>
    </source>
</evidence>
<dbReference type="Proteomes" id="UP001596364">
    <property type="component" value="Unassembled WGS sequence"/>
</dbReference>
<dbReference type="CDD" id="cd02869">
    <property type="entry name" value="PseudoU_synth_RluA_like"/>
    <property type="match status" value="1"/>
</dbReference>
<comment type="similarity">
    <text evidence="1">Belongs to the pseudouridine synthase RluA family.</text>
</comment>
<dbReference type="SUPFAM" id="SSF55120">
    <property type="entry name" value="Pseudouridine synthase"/>
    <property type="match status" value="1"/>
</dbReference>
<evidence type="ECO:0000259" key="2">
    <source>
        <dbReference type="Pfam" id="PF00849"/>
    </source>
</evidence>
<dbReference type="EMBL" id="JBHSUS010000001">
    <property type="protein sequence ID" value="MFC6440515.1"/>
    <property type="molecule type" value="Genomic_DNA"/>
</dbReference>
<dbReference type="PANTHER" id="PTHR21600:SF87">
    <property type="entry name" value="RNA PSEUDOURIDYLATE SYNTHASE DOMAIN-CONTAINING PROTEIN 1"/>
    <property type="match status" value="1"/>
</dbReference>
<evidence type="ECO:0000313" key="3">
    <source>
        <dbReference type="EMBL" id="MFC6440515.1"/>
    </source>
</evidence>
<gene>
    <name evidence="3" type="ORF">ACFP85_10190</name>
</gene>
<name>A0ABW1XMN4_9ALTE</name>
<dbReference type="InterPro" id="IPR020103">
    <property type="entry name" value="PsdUridine_synth_cat_dom_sf"/>
</dbReference>
<sequence length="229" mass="25315">MIELVTDSDDFIVINKPCGTGVHAENGEPGIVTLAEQQFGHQKLYLVHRLDKVTSGLLILAKHAAAAATLSQLFAKRQIEKTYLAITDHKPAKKQGQIRGDMQKSRNGTFKLARSLDNPAITQFFSQSLTPGLRLCILRPHTGKTHQLRVAMKSLGAPILGDKSYAGSDAERVFLHAYQLRFEYHHCLYQLRALPSDNMAALLRAGAIDEHFDPNSQPWPSISKGAKHA</sequence>
<dbReference type="InterPro" id="IPR006224">
    <property type="entry name" value="PsdUridine_synth_RluA-like_CS"/>
</dbReference>
<dbReference type="InterPro" id="IPR006508">
    <property type="entry name" value="PsdUridine_synth_RluA-like"/>
</dbReference>
<dbReference type="PROSITE" id="PS01129">
    <property type="entry name" value="PSI_RLU"/>
    <property type="match status" value="1"/>
</dbReference>
<feature type="domain" description="Pseudouridine synthase RsuA/RluA-like" evidence="2">
    <location>
        <begin position="10"/>
        <end position="153"/>
    </location>
</feature>
<evidence type="ECO:0000256" key="1">
    <source>
        <dbReference type="ARBA" id="ARBA00010876"/>
    </source>
</evidence>
<comment type="caution">
    <text evidence="3">The sequence shown here is derived from an EMBL/GenBank/DDBJ whole genome shotgun (WGS) entry which is preliminary data.</text>
</comment>
<dbReference type="InterPro" id="IPR006145">
    <property type="entry name" value="PsdUridine_synth_RsuA/RluA"/>
</dbReference>
<dbReference type="InterPro" id="IPR050188">
    <property type="entry name" value="RluA_PseudoU_synthase"/>
</dbReference>
<protein>
    <submittedName>
        <fullName evidence="3">TIGR01621 family pseudouridine synthase</fullName>
    </submittedName>
</protein>
<dbReference type="RefSeq" id="WP_131258310.1">
    <property type="nucleotide sequence ID" value="NZ_JBHSUS010000001.1"/>
</dbReference>
<proteinExistence type="inferred from homology"/>